<keyword evidence="3" id="KW-0539">Nucleus</keyword>
<comment type="caution">
    <text evidence="6">The sequence shown here is derived from an EMBL/GenBank/DDBJ whole genome shotgun (WGS) entry which is preliminary data.</text>
</comment>
<organism evidence="6 7">
    <name type="scientific">Sinanodonta woodiana</name>
    <name type="common">Chinese pond mussel</name>
    <name type="synonym">Anodonta woodiana</name>
    <dbReference type="NCBI Taxonomy" id="1069815"/>
    <lineage>
        <taxon>Eukaryota</taxon>
        <taxon>Metazoa</taxon>
        <taxon>Spiralia</taxon>
        <taxon>Lophotrochozoa</taxon>
        <taxon>Mollusca</taxon>
        <taxon>Bivalvia</taxon>
        <taxon>Autobranchia</taxon>
        <taxon>Heteroconchia</taxon>
        <taxon>Palaeoheterodonta</taxon>
        <taxon>Unionida</taxon>
        <taxon>Unionoidea</taxon>
        <taxon>Unionidae</taxon>
        <taxon>Unioninae</taxon>
        <taxon>Sinanodonta</taxon>
    </lineage>
</organism>
<dbReference type="EMBL" id="JBJQND010000014">
    <property type="protein sequence ID" value="KAL3854658.1"/>
    <property type="molecule type" value="Genomic_DNA"/>
</dbReference>
<evidence type="ECO:0000313" key="6">
    <source>
        <dbReference type="EMBL" id="KAL3854658.1"/>
    </source>
</evidence>
<dbReference type="CDD" id="cd00201">
    <property type="entry name" value="WW"/>
    <property type="match status" value="1"/>
</dbReference>
<evidence type="ECO:0000256" key="1">
    <source>
        <dbReference type="ARBA" id="ARBA00004123"/>
    </source>
</evidence>
<comment type="subcellular location">
    <subcellularLocation>
        <location evidence="1">Nucleus</location>
    </subcellularLocation>
</comment>
<evidence type="ECO:0000256" key="2">
    <source>
        <dbReference type="ARBA" id="ARBA00022853"/>
    </source>
</evidence>
<feature type="region of interest" description="Disordered" evidence="4">
    <location>
        <begin position="243"/>
        <end position="345"/>
    </location>
</feature>
<feature type="compositionally biased region" description="Low complexity" evidence="4">
    <location>
        <begin position="541"/>
        <end position="552"/>
    </location>
</feature>
<dbReference type="PANTHER" id="PTHR15911">
    <property type="entry name" value="WW DOMAIN-CONTAINING ADAPTER PROTEIN WITH COILED-COIL"/>
    <property type="match status" value="1"/>
</dbReference>
<dbReference type="AlphaFoldDB" id="A0ABD3V1Y0"/>
<feature type="compositionally biased region" description="Polar residues" evidence="4">
    <location>
        <begin position="24"/>
        <end position="36"/>
    </location>
</feature>
<evidence type="ECO:0000259" key="5">
    <source>
        <dbReference type="PROSITE" id="PS50020"/>
    </source>
</evidence>
<dbReference type="PROSITE" id="PS50020">
    <property type="entry name" value="WW_DOMAIN_2"/>
    <property type="match status" value="1"/>
</dbReference>
<keyword evidence="7" id="KW-1185">Reference proteome</keyword>
<dbReference type="SUPFAM" id="SSF51045">
    <property type="entry name" value="WW domain"/>
    <property type="match status" value="1"/>
</dbReference>
<reference evidence="6 7" key="1">
    <citation type="submission" date="2024-11" db="EMBL/GenBank/DDBJ databases">
        <title>Chromosome-level genome assembly of the freshwater bivalve Anodonta woodiana.</title>
        <authorList>
            <person name="Chen X."/>
        </authorList>
    </citation>
    <scope>NUCLEOTIDE SEQUENCE [LARGE SCALE GENOMIC DNA]</scope>
    <source>
        <strain evidence="6">MN2024</strain>
        <tissue evidence="6">Gills</tissue>
    </source>
</reference>
<keyword evidence="2" id="KW-0156">Chromatin regulator</keyword>
<dbReference type="PROSITE" id="PS01159">
    <property type="entry name" value="WW_DOMAIN_1"/>
    <property type="match status" value="1"/>
</dbReference>
<dbReference type="PANTHER" id="PTHR15911:SF6">
    <property type="entry name" value="WW DOMAIN-CONTAINING ADAPTER PROTEIN WITH COILED-COIL"/>
    <property type="match status" value="1"/>
</dbReference>
<dbReference type="InterPro" id="IPR038867">
    <property type="entry name" value="WAC"/>
</dbReference>
<dbReference type="Proteomes" id="UP001634394">
    <property type="component" value="Unassembled WGS sequence"/>
</dbReference>
<feature type="domain" description="WW" evidence="5">
    <location>
        <begin position="148"/>
        <end position="175"/>
    </location>
</feature>
<accession>A0ABD3V1Y0</accession>
<feature type="compositionally biased region" description="Polar residues" evidence="4">
    <location>
        <begin position="332"/>
        <end position="345"/>
    </location>
</feature>
<evidence type="ECO:0000256" key="4">
    <source>
        <dbReference type="SAM" id="MobiDB-lite"/>
    </source>
</evidence>
<name>A0ABD3V1Y0_SINWO</name>
<feature type="region of interest" description="Disordered" evidence="4">
    <location>
        <begin position="172"/>
        <end position="221"/>
    </location>
</feature>
<feature type="compositionally biased region" description="Basic and acidic residues" evidence="4">
    <location>
        <begin position="527"/>
        <end position="540"/>
    </location>
</feature>
<dbReference type="Pfam" id="PF00397">
    <property type="entry name" value="WW"/>
    <property type="match status" value="1"/>
</dbReference>
<dbReference type="SMART" id="SM00456">
    <property type="entry name" value="WW"/>
    <property type="match status" value="1"/>
</dbReference>
<evidence type="ECO:0000313" key="7">
    <source>
        <dbReference type="Proteomes" id="UP001634394"/>
    </source>
</evidence>
<feature type="compositionally biased region" description="Low complexity" evidence="4">
    <location>
        <begin position="101"/>
        <end position="114"/>
    </location>
</feature>
<proteinExistence type="predicted"/>
<feature type="compositionally biased region" description="Basic and acidic residues" evidence="4">
    <location>
        <begin position="194"/>
        <end position="210"/>
    </location>
</feature>
<dbReference type="Gene3D" id="2.20.70.10">
    <property type="match status" value="1"/>
</dbReference>
<feature type="compositionally biased region" description="Basic and acidic residues" evidence="4">
    <location>
        <begin position="172"/>
        <end position="187"/>
    </location>
</feature>
<dbReference type="InterPro" id="IPR036020">
    <property type="entry name" value="WW_dom_sf"/>
</dbReference>
<feature type="compositionally biased region" description="Polar residues" evidence="4">
    <location>
        <begin position="250"/>
        <end position="260"/>
    </location>
</feature>
<dbReference type="GO" id="GO:0005634">
    <property type="term" value="C:nucleus"/>
    <property type="evidence" value="ECO:0007669"/>
    <property type="project" value="UniProtKB-SubCell"/>
</dbReference>
<gene>
    <name evidence="6" type="ORF">ACJMK2_013917</name>
</gene>
<dbReference type="GO" id="GO:0006325">
    <property type="term" value="P:chromatin organization"/>
    <property type="evidence" value="ECO:0007669"/>
    <property type="project" value="UniProtKB-KW"/>
</dbReference>
<evidence type="ECO:0000256" key="3">
    <source>
        <dbReference type="ARBA" id="ARBA00023242"/>
    </source>
</evidence>
<feature type="region of interest" description="Disordered" evidence="4">
    <location>
        <begin position="525"/>
        <end position="571"/>
    </location>
</feature>
<sequence length="685" mass="75729">MVMHARKHPRLNDGYVDKREAHPFQSTQYPSKKYSSTGGGYDQGDPYNRNQSPSLPRDDRDSSPSYRDGSRYINKASYTERVNQKYDRGSVPSPEKKHNHSYQGSGSNSNNGHHSNQDYKDSRISQSKDSSDKKTELHKSALQVCGDWSEHISSSGKHYYYNIKTEVSQWEKPKDWNDQMCRTENEKPSSSTCKDSRYRHSSGSERKGEKQFGSLRQMVQDSNIKPDKQYLFEKLQASQSKIQAELRVSMASQGKTSYSVDPSKMDSSNRHSDSNAHSHHHHSLDHSSSSSSNRRYRRDSEGSRSRHDRRHDNEDMDISPSSSPSSSRPSSCTDTPQLQAGSTPVTVLNQSSVSTAAGNTPSSTSNLNITSIPRLITQLSGGQNNQELTQKEIPVKTVKKKPKSASIALQTLQKLQDVLSRQIAAHQSTLAGQMVQQPAPATPTTTVVTSPLPSHMQRSPYQSGQNMSNSHPHVTVCSANSTVPIITSSHPPIVIPVSQGPNSGLPPLGQAQTVYGRLGQAQIRASQMHEEEVAGDESPRSRSGGNRSPAPSDTSSRDADIDPETLSKAADFQNREKTDILSSLRQYYNENLIGHVVGWQAEHAERQAQRYCEEGLTVGSLMCSQVSVELKRCRSLVRVAEIQSTLNEQRTLFLSQQIHELDNMKPGSSFLAASSASSIVTSSSS</sequence>
<protein>
    <recommendedName>
        <fullName evidence="5">WW domain-containing protein</fullName>
    </recommendedName>
</protein>
<dbReference type="InterPro" id="IPR001202">
    <property type="entry name" value="WW_dom"/>
</dbReference>
<feature type="region of interest" description="Disordered" evidence="4">
    <location>
        <begin position="1"/>
        <end position="140"/>
    </location>
</feature>
<feature type="compositionally biased region" description="Basic and acidic residues" evidence="4">
    <location>
        <begin position="263"/>
        <end position="276"/>
    </location>
</feature>
<feature type="compositionally biased region" description="Basic and acidic residues" evidence="4">
    <location>
        <begin position="298"/>
        <end position="313"/>
    </location>
</feature>
<feature type="compositionally biased region" description="Low complexity" evidence="4">
    <location>
        <begin position="319"/>
        <end position="331"/>
    </location>
</feature>
<feature type="compositionally biased region" description="Basic and acidic residues" evidence="4">
    <location>
        <begin position="129"/>
        <end position="139"/>
    </location>
</feature>